<sequence length="161" mass="17999">MSGPARLFVHWTYYSCEEIEPVLLHKLIGNLYSAETAVSCSGMWFKLIKQGLAVVDMNLRPSFSLHSHYIPPRCLLLSLSPRDDLTMIPSDIIMMASFKRWQSHACLPVLALVVMYGFNSPSAYILHIQSTILVVPPGAHGELMNSQFCLESGLDFIKGDL</sequence>
<name>A0A2H3AI64_9AGAR</name>
<gene>
    <name evidence="1" type="ORF">ARMSODRAFT_983700</name>
</gene>
<evidence type="ECO:0000313" key="2">
    <source>
        <dbReference type="Proteomes" id="UP000218334"/>
    </source>
</evidence>
<keyword evidence="2" id="KW-1185">Reference proteome</keyword>
<dbReference type="Proteomes" id="UP000218334">
    <property type="component" value="Unassembled WGS sequence"/>
</dbReference>
<dbReference type="AlphaFoldDB" id="A0A2H3AI64"/>
<proteinExistence type="predicted"/>
<organism evidence="1 2">
    <name type="scientific">Armillaria solidipes</name>
    <dbReference type="NCBI Taxonomy" id="1076256"/>
    <lineage>
        <taxon>Eukaryota</taxon>
        <taxon>Fungi</taxon>
        <taxon>Dikarya</taxon>
        <taxon>Basidiomycota</taxon>
        <taxon>Agaricomycotina</taxon>
        <taxon>Agaricomycetes</taxon>
        <taxon>Agaricomycetidae</taxon>
        <taxon>Agaricales</taxon>
        <taxon>Marasmiineae</taxon>
        <taxon>Physalacriaceae</taxon>
        <taxon>Armillaria</taxon>
    </lineage>
</organism>
<accession>A0A2H3AI64</accession>
<evidence type="ECO:0000313" key="1">
    <source>
        <dbReference type="EMBL" id="PBK58615.1"/>
    </source>
</evidence>
<dbReference type="EMBL" id="KZ293532">
    <property type="protein sequence ID" value="PBK58615.1"/>
    <property type="molecule type" value="Genomic_DNA"/>
</dbReference>
<protein>
    <submittedName>
        <fullName evidence="1">Uncharacterized protein</fullName>
    </submittedName>
</protein>
<reference evidence="2" key="1">
    <citation type="journal article" date="2017" name="Nat. Ecol. Evol.">
        <title>Genome expansion and lineage-specific genetic innovations in the forest pathogenic fungi Armillaria.</title>
        <authorList>
            <person name="Sipos G."/>
            <person name="Prasanna A.N."/>
            <person name="Walter M.C."/>
            <person name="O'Connor E."/>
            <person name="Balint B."/>
            <person name="Krizsan K."/>
            <person name="Kiss B."/>
            <person name="Hess J."/>
            <person name="Varga T."/>
            <person name="Slot J."/>
            <person name="Riley R."/>
            <person name="Boka B."/>
            <person name="Rigling D."/>
            <person name="Barry K."/>
            <person name="Lee J."/>
            <person name="Mihaltcheva S."/>
            <person name="LaButti K."/>
            <person name="Lipzen A."/>
            <person name="Waldron R."/>
            <person name="Moloney N.M."/>
            <person name="Sperisen C."/>
            <person name="Kredics L."/>
            <person name="Vagvoelgyi C."/>
            <person name="Patrignani A."/>
            <person name="Fitzpatrick D."/>
            <person name="Nagy I."/>
            <person name="Doyle S."/>
            <person name="Anderson J.B."/>
            <person name="Grigoriev I.V."/>
            <person name="Gueldener U."/>
            <person name="Muensterkoetter M."/>
            <person name="Nagy L.G."/>
        </authorList>
    </citation>
    <scope>NUCLEOTIDE SEQUENCE [LARGE SCALE GENOMIC DNA]</scope>
    <source>
        <strain evidence="2">28-4</strain>
    </source>
</reference>